<keyword evidence="2" id="KW-1185">Reference proteome</keyword>
<gene>
    <name evidence="1" type="ORF">FPRO_14827</name>
</gene>
<protein>
    <submittedName>
        <fullName evidence="1">Uncharacterized protein</fullName>
    </submittedName>
</protein>
<dbReference type="Proteomes" id="UP000183971">
    <property type="component" value="Unassembled WGS sequence"/>
</dbReference>
<reference evidence="2" key="1">
    <citation type="journal article" date="2016" name="Genome Biol. Evol.">
        <title>Comparative 'omics' of the Fusarium fujikuroi species complex highlights differences in genetic potential and metabolite synthesis.</title>
        <authorList>
            <person name="Niehaus E.-M."/>
            <person name="Muensterkoetter M."/>
            <person name="Proctor R.H."/>
            <person name="Brown D.W."/>
            <person name="Sharon A."/>
            <person name="Idan Y."/>
            <person name="Oren-Young L."/>
            <person name="Sieber C.M."/>
            <person name="Novak O."/>
            <person name="Pencik A."/>
            <person name="Tarkowska D."/>
            <person name="Hromadova K."/>
            <person name="Freeman S."/>
            <person name="Maymon M."/>
            <person name="Elazar M."/>
            <person name="Youssef S.A."/>
            <person name="El-Shabrawy E.S.M."/>
            <person name="Shalaby A.B.A."/>
            <person name="Houterman P."/>
            <person name="Brock N.L."/>
            <person name="Burkhardt I."/>
            <person name="Tsavkelova E.A."/>
            <person name="Dickschat J.S."/>
            <person name="Galuszka P."/>
            <person name="Gueldener U."/>
            <person name="Tudzynski B."/>
        </authorList>
    </citation>
    <scope>NUCLEOTIDE SEQUENCE [LARGE SCALE GENOMIC DNA]</scope>
    <source>
        <strain evidence="2">ET1</strain>
    </source>
</reference>
<accession>A0A1L7WAP3</accession>
<evidence type="ECO:0000313" key="2">
    <source>
        <dbReference type="Proteomes" id="UP000183971"/>
    </source>
</evidence>
<comment type="caution">
    <text evidence="1">The sequence shown here is derived from an EMBL/GenBank/DDBJ whole genome shotgun (WGS) entry which is preliminary data.</text>
</comment>
<dbReference type="VEuPathDB" id="FungiDB:FPRO_14827"/>
<dbReference type="RefSeq" id="XP_031090193.1">
    <property type="nucleotide sequence ID" value="XM_031224988.1"/>
</dbReference>
<sequence length="161" mass="18116">MSPQESQELILRHVLHDGNAPSEKVLRECGEVAMKLDYLSLAIDLAGAYIGNSPDPEQALNRYLTDYDMHRDELLRMNDLKGLLPTEKTAWTVWDATIQEITEENGQQPDLLLTSLAQFRGAIIQDEIFCLAALGIASINRNLTNEIPAEIRQFFMAEEGK</sequence>
<dbReference type="AlphaFoldDB" id="A0A1L7WAP3"/>
<evidence type="ECO:0000313" key="1">
    <source>
        <dbReference type="EMBL" id="CZR49695.1"/>
    </source>
</evidence>
<dbReference type="GeneID" id="42059684"/>
<name>A0A1L7WAP3_FUSPR</name>
<proteinExistence type="predicted"/>
<dbReference type="EMBL" id="FJOF01000018">
    <property type="protein sequence ID" value="CZR49695.1"/>
    <property type="molecule type" value="Genomic_DNA"/>
</dbReference>
<organism evidence="1 2">
    <name type="scientific">Fusarium proliferatum (strain ET1)</name>
    <name type="common">Orchid endophyte fungus</name>
    <dbReference type="NCBI Taxonomy" id="1227346"/>
    <lineage>
        <taxon>Eukaryota</taxon>
        <taxon>Fungi</taxon>
        <taxon>Dikarya</taxon>
        <taxon>Ascomycota</taxon>
        <taxon>Pezizomycotina</taxon>
        <taxon>Sordariomycetes</taxon>
        <taxon>Hypocreomycetidae</taxon>
        <taxon>Hypocreales</taxon>
        <taxon>Nectriaceae</taxon>
        <taxon>Fusarium</taxon>
        <taxon>Fusarium fujikuroi species complex</taxon>
    </lineage>
</organism>